<keyword evidence="4 8" id="KW-0521">NADP</keyword>
<feature type="domain" description="Tetrapyrrole biosynthesis glutamyl-tRNA reductase dimerisation" evidence="14">
    <location>
        <begin position="318"/>
        <end position="417"/>
    </location>
</feature>
<evidence type="ECO:0000313" key="20">
    <source>
        <dbReference type="Proteomes" id="UP000550260"/>
    </source>
</evidence>
<dbReference type="NCBIfam" id="TIGR01035">
    <property type="entry name" value="hemA"/>
    <property type="match status" value="1"/>
</dbReference>
<reference evidence="18 19" key="1">
    <citation type="submission" date="2017-12" db="EMBL/GenBank/DDBJ databases">
        <title>Sequencing the genomes of 1000 Actinobacteria strains.</title>
        <authorList>
            <person name="Klenk H.-P."/>
        </authorList>
    </citation>
    <scope>NUCLEOTIDE SEQUENCE [LARGE SCALE GENOMIC DNA]</scope>
    <source>
        <strain evidence="18 19">DSM 45165</strain>
    </source>
</reference>
<evidence type="ECO:0000256" key="12">
    <source>
        <dbReference type="PIRSR" id="PIRSR000445-4"/>
    </source>
</evidence>
<evidence type="ECO:0000259" key="15">
    <source>
        <dbReference type="Pfam" id="PF01488"/>
    </source>
</evidence>
<feature type="domain" description="Glutamyl-tRNA reductase N-terminal" evidence="16">
    <location>
        <begin position="6"/>
        <end position="156"/>
    </location>
</feature>
<dbReference type="CDD" id="cd05213">
    <property type="entry name" value="NAD_bind_Glutamyl_tRNA_reduct"/>
    <property type="match status" value="1"/>
</dbReference>
<evidence type="ECO:0000259" key="16">
    <source>
        <dbReference type="Pfam" id="PF05201"/>
    </source>
</evidence>
<comment type="function">
    <text evidence="8">Catalyzes the NADPH-dependent reduction of glutamyl-tRNA(Glu) to glutamate 1-semialdehyde (GSA).</text>
</comment>
<dbReference type="GO" id="GO:0050661">
    <property type="term" value="F:NADP binding"/>
    <property type="evidence" value="ECO:0007669"/>
    <property type="project" value="InterPro"/>
</dbReference>
<dbReference type="GO" id="GO:0019353">
    <property type="term" value="P:protoporphyrinogen IX biosynthetic process from glutamate"/>
    <property type="evidence" value="ECO:0007669"/>
    <property type="project" value="TreeGrafter"/>
</dbReference>
<comment type="subunit">
    <text evidence="8">Homodimer.</text>
</comment>
<feature type="binding site" evidence="8 10">
    <location>
        <begin position="49"/>
        <end position="52"/>
    </location>
    <ligand>
        <name>substrate</name>
    </ligand>
</feature>
<evidence type="ECO:0000256" key="4">
    <source>
        <dbReference type="ARBA" id="ARBA00022857"/>
    </source>
</evidence>
<evidence type="ECO:0000256" key="2">
    <source>
        <dbReference type="ARBA" id="ARBA00005916"/>
    </source>
</evidence>
<dbReference type="InterPro" id="IPR036343">
    <property type="entry name" value="GluRdtase_N_sf"/>
</dbReference>
<evidence type="ECO:0000256" key="5">
    <source>
        <dbReference type="ARBA" id="ARBA00023002"/>
    </source>
</evidence>
<evidence type="ECO:0000256" key="13">
    <source>
        <dbReference type="RuleBase" id="RU000584"/>
    </source>
</evidence>
<dbReference type="Gene3D" id="3.30.460.30">
    <property type="entry name" value="Glutamyl-tRNA reductase, N-terminal domain"/>
    <property type="match status" value="1"/>
</dbReference>
<name>A0A2N3WEJ7_9PSEU</name>
<dbReference type="InterPro" id="IPR000343">
    <property type="entry name" value="4pyrrol_synth_GluRdtase"/>
</dbReference>
<comment type="pathway">
    <text evidence="1 8 13">Porphyrin-containing compound metabolism; protoporphyrin-IX biosynthesis; 5-aminolevulinate from L-glutamyl-tRNA(Glu): step 1/2.</text>
</comment>
<feature type="binding site" evidence="8 11">
    <location>
        <begin position="185"/>
        <end position="190"/>
    </location>
    <ligand>
        <name>NADP(+)</name>
        <dbReference type="ChEBI" id="CHEBI:58349"/>
    </ligand>
</feature>
<evidence type="ECO:0000313" key="18">
    <source>
        <dbReference type="EMBL" id="PKV92298.1"/>
    </source>
</evidence>
<dbReference type="InterPro" id="IPR036291">
    <property type="entry name" value="NAD(P)-bd_dom_sf"/>
</dbReference>
<keyword evidence="19" id="KW-1185">Reference proteome</keyword>
<dbReference type="Gene3D" id="3.40.50.720">
    <property type="entry name" value="NAD(P)-binding Rossmann-like Domain"/>
    <property type="match status" value="1"/>
</dbReference>
<organism evidence="18 19">
    <name type="scientific">Amycolatopsis echigonensis</name>
    <dbReference type="NCBI Taxonomy" id="2576905"/>
    <lineage>
        <taxon>Bacteria</taxon>
        <taxon>Bacillati</taxon>
        <taxon>Actinomycetota</taxon>
        <taxon>Actinomycetes</taxon>
        <taxon>Pseudonocardiales</taxon>
        <taxon>Pseudonocardiaceae</taxon>
        <taxon>Amycolatopsis</taxon>
    </lineage>
</organism>
<protein>
    <recommendedName>
        <fullName evidence="3 8">Glutamyl-tRNA reductase</fullName>
        <shortName evidence="8">GluTR</shortName>
        <ecNumber evidence="3 8">1.2.1.70</ecNumber>
    </recommendedName>
</protein>
<dbReference type="EMBL" id="JACJHR010000053">
    <property type="protein sequence ID" value="MBB2503433.1"/>
    <property type="molecule type" value="Genomic_DNA"/>
</dbReference>
<proteinExistence type="inferred from homology"/>
<dbReference type="InterPro" id="IPR015895">
    <property type="entry name" value="4pyrrol_synth_GluRdtase_N"/>
</dbReference>
<sequence length="437" mass="46214">MSVLAVGLSHRSADLGTLERAAIPADELTKVLHDLQQAEHISEVMLVSTCNRIEVYAVVETFHGGVNDVSEVLSRKAGMEPAELYDSLYVHYAGAAVEHLFSVASGLDSMVVGETQILGQVRASYATARDAGTVGRTLHELIQTTLRVGKRVHSETGLDQLGASVVSEALAAAGDIAGKHALIVGAGSMGALTASQLRKAGIAEITVANRTEANAVRLAEKVVAEGIPARSVPLSDLAAAVELADLVVACTGAQDAVFLAGHVPARAGRPLVVCDLGLPKDVDPAVAELADVTVVDLETIQRRMRDAGAPTTERQTAKANGIVLDEVREYLAGQRSAEVTPTVTALRRRAAEVVDAELLRLDNRLPELDSQVREEVGRTVRRVVDKLLHAPTVRVKQLAAETADTDYANALRELFCLDPQAPAAVASPTAPESEKKR</sequence>
<dbReference type="AlphaFoldDB" id="A0A2N3WEJ7"/>
<reference evidence="17 20" key="2">
    <citation type="submission" date="2020-08" db="EMBL/GenBank/DDBJ databases">
        <title>Amycolatopsis echigonensis JCM 21831.</title>
        <authorList>
            <person name="Tedsree N."/>
            <person name="Kuncharoen N."/>
            <person name="Likhitwitayawuid K."/>
            <person name="Tanasupawat S."/>
        </authorList>
    </citation>
    <scope>NUCLEOTIDE SEQUENCE [LARGE SCALE GENOMIC DNA]</scope>
    <source>
        <strain evidence="17 20">JCM 21831</strain>
    </source>
</reference>
<dbReference type="Pfam" id="PF05201">
    <property type="entry name" value="GlutR_N"/>
    <property type="match status" value="1"/>
</dbReference>
<dbReference type="OrthoDB" id="110209at2"/>
<evidence type="ECO:0000256" key="7">
    <source>
        <dbReference type="ARBA" id="ARBA00047464"/>
    </source>
</evidence>
<dbReference type="FunFam" id="3.30.460.30:FF:000001">
    <property type="entry name" value="Glutamyl-tRNA reductase"/>
    <property type="match status" value="1"/>
</dbReference>
<dbReference type="UniPathway" id="UPA00251">
    <property type="reaction ID" value="UER00316"/>
</dbReference>
<evidence type="ECO:0000259" key="14">
    <source>
        <dbReference type="Pfam" id="PF00745"/>
    </source>
</evidence>
<dbReference type="PANTHER" id="PTHR43013">
    <property type="entry name" value="GLUTAMYL-TRNA REDUCTASE"/>
    <property type="match status" value="1"/>
</dbReference>
<dbReference type="GO" id="GO:0008883">
    <property type="term" value="F:glutamyl-tRNA reductase activity"/>
    <property type="evidence" value="ECO:0007669"/>
    <property type="project" value="UniProtKB-UniRule"/>
</dbReference>
<dbReference type="PROSITE" id="PS00747">
    <property type="entry name" value="GLUTR"/>
    <property type="match status" value="1"/>
</dbReference>
<evidence type="ECO:0000256" key="11">
    <source>
        <dbReference type="PIRSR" id="PIRSR000445-3"/>
    </source>
</evidence>
<comment type="caution">
    <text evidence="18">The sequence shown here is derived from an EMBL/GenBank/DDBJ whole genome shotgun (WGS) entry which is preliminary data.</text>
</comment>
<keyword evidence="6 8" id="KW-0627">Porphyrin biosynthesis</keyword>
<evidence type="ECO:0000256" key="8">
    <source>
        <dbReference type="HAMAP-Rule" id="MF_00087"/>
    </source>
</evidence>
<dbReference type="Pfam" id="PF01488">
    <property type="entry name" value="Shikimate_DH"/>
    <property type="match status" value="1"/>
</dbReference>
<feature type="binding site" evidence="8 10">
    <location>
        <position position="109"/>
    </location>
    <ligand>
        <name>substrate</name>
    </ligand>
</feature>
<dbReference type="SUPFAM" id="SSF69742">
    <property type="entry name" value="Glutamyl tRNA-reductase catalytic, N-terminal domain"/>
    <property type="match status" value="1"/>
</dbReference>
<feature type="binding site" evidence="8 10">
    <location>
        <position position="120"/>
    </location>
    <ligand>
        <name>substrate</name>
    </ligand>
</feature>
<keyword evidence="5 8" id="KW-0560">Oxidoreductase</keyword>
<dbReference type="Pfam" id="PF00745">
    <property type="entry name" value="GlutR_dimer"/>
    <property type="match status" value="1"/>
</dbReference>
<dbReference type="Proteomes" id="UP000550260">
    <property type="component" value="Unassembled WGS sequence"/>
</dbReference>
<dbReference type="RefSeq" id="WP_101436164.1">
    <property type="nucleotide sequence ID" value="NZ_JACJHR010000053.1"/>
</dbReference>
<dbReference type="NCBIfam" id="NF000744">
    <property type="entry name" value="PRK00045.1-3"/>
    <property type="match status" value="1"/>
</dbReference>
<dbReference type="HAMAP" id="MF_00087">
    <property type="entry name" value="Glu_tRNA_reductase"/>
    <property type="match status" value="1"/>
</dbReference>
<comment type="domain">
    <text evidence="8">Possesses an unusual extended V-shaped dimeric structure with each monomer consisting of three distinct domains arranged along a curved 'spinal' alpha-helix. The N-terminal catalytic domain specifically recognizes the glutamate moiety of the substrate. The second domain is the NADPH-binding domain, and the third C-terminal domain is responsible for dimerization.</text>
</comment>
<evidence type="ECO:0000313" key="17">
    <source>
        <dbReference type="EMBL" id="MBB2503433.1"/>
    </source>
</evidence>
<dbReference type="SUPFAM" id="SSF69075">
    <property type="entry name" value="Glutamyl tRNA-reductase dimerization domain"/>
    <property type="match status" value="1"/>
</dbReference>
<comment type="similarity">
    <text evidence="2 8 13">Belongs to the glutamyl-tRNA reductase family.</text>
</comment>
<dbReference type="SUPFAM" id="SSF51735">
    <property type="entry name" value="NAD(P)-binding Rossmann-fold domains"/>
    <property type="match status" value="1"/>
</dbReference>
<dbReference type="InterPro" id="IPR006151">
    <property type="entry name" value="Shikm_DH/Glu-tRNA_Rdtase"/>
</dbReference>
<feature type="binding site" evidence="8 10">
    <location>
        <begin position="114"/>
        <end position="116"/>
    </location>
    <ligand>
        <name>substrate</name>
    </ligand>
</feature>
<evidence type="ECO:0000256" key="9">
    <source>
        <dbReference type="PIRSR" id="PIRSR000445-1"/>
    </source>
</evidence>
<dbReference type="PANTHER" id="PTHR43013:SF1">
    <property type="entry name" value="GLUTAMYL-TRNA REDUCTASE"/>
    <property type="match status" value="1"/>
</dbReference>
<gene>
    <name evidence="8" type="primary">hemA</name>
    <name evidence="18" type="ORF">ATK30_3094</name>
    <name evidence="17" type="ORF">H5411_30390</name>
</gene>
<dbReference type="InterPro" id="IPR036453">
    <property type="entry name" value="GluRdtase_dimer_dom_sf"/>
</dbReference>
<dbReference type="InterPro" id="IPR015896">
    <property type="entry name" value="4pyrrol_synth_GluRdtase_dimer"/>
</dbReference>
<accession>A0A2N3WEJ7</accession>
<dbReference type="PIRSF" id="PIRSF000445">
    <property type="entry name" value="4pyrrol_synth_GluRdtase"/>
    <property type="match status" value="1"/>
</dbReference>
<dbReference type="EMBL" id="PJMY01000003">
    <property type="protein sequence ID" value="PKV92298.1"/>
    <property type="molecule type" value="Genomic_DNA"/>
</dbReference>
<evidence type="ECO:0000256" key="6">
    <source>
        <dbReference type="ARBA" id="ARBA00023244"/>
    </source>
</evidence>
<evidence type="ECO:0000256" key="10">
    <source>
        <dbReference type="PIRSR" id="PIRSR000445-2"/>
    </source>
</evidence>
<dbReference type="EC" id="1.2.1.70" evidence="3 8"/>
<dbReference type="Proteomes" id="UP000233750">
    <property type="component" value="Unassembled WGS sequence"/>
</dbReference>
<feature type="active site" description="Nucleophile" evidence="8 9">
    <location>
        <position position="50"/>
    </location>
</feature>
<evidence type="ECO:0000313" key="19">
    <source>
        <dbReference type="Proteomes" id="UP000233750"/>
    </source>
</evidence>
<evidence type="ECO:0000256" key="3">
    <source>
        <dbReference type="ARBA" id="ARBA00012970"/>
    </source>
</evidence>
<feature type="site" description="Important for activity" evidence="8 12">
    <location>
        <position position="99"/>
    </location>
</feature>
<accession>A0A8E2B8X5</accession>
<comment type="miscellaneous">
    <text evidence="8">During catalysis, the active site Cys acts as a nucleophile attacking the alpha-carbonyl group of tRNA-bound glutamate with the formation of a thioester intermediate between enzyme and glutamate, and the concomitant release of tRNA(Glu). The thioester intermediate is finally reduced by direct hydride transfer from NADPH, to form the product GSA.</text>
</comment>
<feature type="domain" description="Quinate/shikimate 5-dehydrogenase/glutamyl-tRNA reductase" evidence="15">
    <location>
        <begin position="170"/>
        <end position="301"/>
    </location>
</feature>
<comment type="catalytic activity">
    <reaction evidence="7 8 13">
        <text>(S)-4-amino-5-oxopentanoate + tRNA(Glu) + NADP(+) = L-glutamyl-tRNA(Glu) + NADPH + H(+)</text>
        <dbReference type="Rhea" id="RHEA:12344"/>
        <dbReference type="Rhea" id="RHEA-COMP:9663"/>
        <dbReference type="Rhea" id="RHEA-COMP:9680"/>
        <dbReference type="ChEBI" id="CHEBI:15378"/>
        <dbReference type="ChEBI" id="CHEBI:57501"/>
        <dbReference type="ChEBI" id="CHEBI:57783"/>
        <dbReference type="ChEBI" id="CHEBI:58349"/>
        <dbReference type="ChEBI" id="CHEBI:78442"/>
        <dbReference type="ChEBI" id="CHEBI:78520"/>
        <dbReference type="EC" id="1.2.1.70"/>
    </reaction>
</comment>
<dbReference type="InterPro" id="IPR018214">
    <property type="entry name" value="GluRdtase_CS"/>
</dbReference>
<evidence type="ECO:0000256" key="1">
    <source>
        <dbReference type="ARBA" id="ARBA00005059"/>
    </source>
</evidence>